<comment type="cofactor">
    <cofactor evidence="1">
        <name>Zn(2+)</name>
        <dbReference type="ChEBI" id="CHEBI:29105"/>
    </cofactor>
</comment>
<evidence type="ECO:0000256" key="2">
    <source>
        <dbReference type="ARBA" id="ARBA00007581"/>
    </source>
</evidence>
<dbReference type="GO" id="GO:0016702">
    <property type="term" value="F:oxidoreductase activity, acting on single donors with incorporation of molecular oxygen, incorporation of two atoms of oxygen"/>
    <property type="evidence" value="ECO:0007669"/>
    <property type="project" value="UniProtKB-ARBA"/>
</dbReference>
<evidence type="ECO:0000313" key="6">
    <source>
        <dbReference type="EMBL" id="RXI41618.1"/>
    </source>
</evidence>
<keyword evidence="7" id="KW-1185">Reference proteome</keyword>
<sequence length="254" mass="29474">MNPTLFISHGAPNTVLVDSKTKINFKNITNEFKKPKYIVVVSAHWLTKGLKIINPLAKDLMYDFYGFEEELYNIKYPIKSDINFTNNLLEILKEFNPIIDETRISFDHGVWTPLYMMFEKLDIAVIQISLPFDYSVKELLQIGEKLRLIRDDSLIIASGSITHNLRNVSYNPFEKADDLVIKFDEKIKNILKSGDISQLLEFEKIENFHQMHPSYEHFLPLFIALGASYDYIGTGFNNEILNRSISMESYIFKG</sequence>
<evidence type="ECO:0000256" key="1">
    <source>
        <dbReference type="ARBA" id="ARBA00001947"/>
    </source>
</evidence>
<dbReference type="Pfam" id="PF02900">
    <property type="entry name" value="LigB"/>
    <property type="match status" value="1"/>
</dbReference>
<dbReference type="PANTHER" id="PTHR30096:SF0">
    <property type="entry name" value="4,5-DOPA DIOXYGENASE EXTRADIOL-LIKE PROTEIN"/>
    <property type="match status" value="1"/>
</dbReference>
<name>A0A6M8NBT8_9BACT</name>
<dbReference type="GO" id="GO:0008270">
    <property type="term" value="F:zinc ion binding"/>
    <property type="evidence" value="ECO:0007669"/>
    <property type="project" value="InterPro"/>
</dbReference>
<evidence type="ECO:0000256" key="4">
    <source>
        <dbReference type="ARBA" id="ARBA00022833"/>
    </source>
</evidence>
<dbReference type="Proteomes" id="UP000290378">
    <property type="component" value="Unassembled WGS sequence"/>
</dbReference>
<dbReference type="CDD" id="cd07363">
    <property type="entry name" value="45_DOPA_Dioxygenase"/>
    <property type="match status" value="1"/>
</dbReference>
<protein>
    <submittedName>
        <fullName evidence="6">Dioxygenase</fullName>
    </submittedName>
</protein>
<accession>A0A6M8NBT8</accession>
<evidence type="ECO:0000313" key="7">
    <source>
        <dbReference type="Proteomes" id="UP000290378"/>
    </source>
</evidence>
<keyword evidence="5" id="KW-0560">Oxidoreductase</keyword>
<dbReference type="Gene3D" id="3.40.830.10">
    <property type="entry name" value="LigB-like"/>
    <property type="match status" value="1"/>
</dbReference>
<keyword evidence="3" id="KW-0479">Metal-binding</keyword>
<evidence type="ECO:0000256" key="5">
    <source>
        <dbReference type="ARBA" id="ARBA00023002"/>
    </source>
</evidence>
<comment type="caution">
    <text evidence="6">The sequence shown here is derived from an EMBL/GenBank/DDBJ whole genome shotgun (WGS) entry which is preliminary data.</text>
</comment>
<dbReference type="PIRSF" id="PIRSF006157">
    <property type="entry name" value="Doxgns_DODA"/>
    <property type="match status" value="1"/>
</dbReference>
<dbReference type="PANTHER" id="PTHR30096">
    <property type="entry name" value="4,5-DOPA DIOXYGENASE EXTRADIOL-LIKE PROTEIN"/>
    <property type="match status" value="1"/>
</dbReference>
<dbReference type="InterPro" id="IPR014436">
    <property type="entry name" value="Extradiol_dOase_DODA"/>
</dbReference>
<organism evidence="6 7">
    <name type="scientific">Arcobacter cloacae</name>
    <dbReference type="NCBI Taxonomy" id="1054034"/>
    <lineage>
        <taxon>Bacteria</taxon>
        <taxon>Pseudomonadati</taxon>
        <taxon>Campylobacterota</taxon>
        <taxon>Epsilonproteobacteria</taxon>
        <taxon>Campylobacterales</taxon>
        <taxon>Arcobacteraceae</taxon>
        <taxon>Arcobacter</taxon>
    </lineage>
</organism>
<dbReference type="AlphaFoldDB" id="A0A6M8NBT8"/>
<comment type="similarity">
    <text evidence="2">Belongs to the DODA-type extradiol aromatic ring-opening dioxygenase family.</text>
</comment>
<dbReference type="EMBL" id="NXII01000006">
    <property type="protein sequence ID" value="RXI41618.1"/>
    <property type="molecule type" value="Genomic_DNA"/>
</dbReference>
<dbReference type="RefSeq" id="WP_129013295.1">
    <property type="nucleotide sequence ID" value="NZ_CBCSEI010000007.1"/>
</dbReference>
<reference evidence="6 7" key="1">
    <citation type="submission" date="2017-09" db="EMBL/GenBank/DDBJ databases">
        <title>Genomics of the genus Arcobacter.</title>
        <authorList>
            <person name="Perez-Cataluna A."/>
            <person name="Figueras M.J."/>
            <person name="Salas-Masso N."/>
        </authorList>
    </citation>
    <scope>NUCLEOTIDE SEQUENCE [LARGE SCALE GENOMIC DNA]</scope>
    <source>
        <strain evidence="6 7">CECT 7834</strain>
    </source>
</reference>
<dbReference type="GO" id="GO:0008198">
    <property type="term" value="F:ferrous iron binding"/>
    <property type="evidence" value="ECO:0007669"/>
    <property type="project" value="InterPro"/>
</dbReference>
<dbReference type="SUPFAM" id="SSF53213">
    <property type="entry name" value="LigB-like"/>
    <property type="match status" value="1"/>
</dbReference>
<evidence type="ECO:0000256" key="3">
    <source>
        <dbReference type="ARBA" id="ARBA00022723"/>
    </source>
</evidence>
<keyword evidence="6" id="KW-0223">Dioxygenase</keyword>
<proteinExistence type="inferred from homology"/>
<dbReference type="InterPro" id="IPR004183">
    <property type="entry name" value="Xdiol_dOase_suB"/>
</dbReference>
<keyword evidence="4" id="KW-0862">Zinc</keyword>
<gene>
    <name evidence="6" type="ORF">CP963_05795</name>
</gene>